<keyword evidence="6" id="KW-0539">Nucleus</keyword>
<evidence type="ECO:0000256" key="6">
    <source>
        <dbReference type="ARBA" id="ARBA00023242"/>
    </source>
</evidence>
<dbReference type="GO" id="GO:0140664">
    <property type="term" value="F:ATP-dependent DNA damage sensor activity"/>
    <property type="evidence" value="ECO:0007669"/>
    <property type="project" value="InterPro"/>
</dbReference>
<dbReference type="AlphaFoldDB" id="A0A0X8HVD4"/>
<keyword evidence="5" id="KW-0234">DNA repair</keyword>
<name>A0A0X8HVD4_9SACH</name>
<evidence type="ECO:0000256" key="2">
    <source>
        <dbReference type="ARBA" id="ARBA00022741"/>
    </source>
</evidence>
<dbReference type="GO" id="GO:0000400">
    <property type="term" value="F:four-way junction DNA binding"/>
    <property type="evidence" value="ECO:0007669"/>
    <property type="project" value="TreeGrafter"/>
</dbReference>
<evidence type="ECO:0000256" key="5">
    <source>
        <dbReference type="ARBA" id="ARBA00023204"/>
    </source>
</evidence>
<organism evidence="8 9">
    <name type="scientific">Eremothecium sinecaudum</name>
    <dbReference type="NCBI Taxonomy" id="45286"/>
    <lineage>
        <taxon>Eukaryota</taxon>
        <taxon>Fungi</taxon>
        <taxon>Dikarya</taxon>
        <taxon>Ascomycota</taxon>
        <taxon>Saccharomycotina</taxon>
        <taxon>Saccharomycetes</taxon>
        <taxon>Saccharomycetales</taxon>
        <taxon>Saccharomycetaceae</taxon>
        <taxon>Eremothecium</taxon>
    </lineage>
</organism>
<dbReference type="InterPro" id="IPR027417">
    <property type="entry name" value="P-loop_NTPase"/>
</dbReference>
<evidence type="ECO:0000259" key="7">
    <source>
        <dbReference type="PROSITE" id="PS50162"/>
    </source>
</evidence>
<dbReference type="GeneID" id="28725565"/>
<evidence type="ECO:0000256" key="4">
    <source>
        <dbReference type="ARBA" id="ARBA00022840"/>
    </source>
</evidence>
<dbReference type="GO" id="GO:0033063">
    <property type="term" value="C:Rad51B-Rad51C-Rad51D-XRCC2 complex"/>
    <property type="evidence" value="ECO:0007669"/>
    <property type="project" value="TreeGrafter"/>
</dbReference>
<accession>A0A0X8HVD4</accession>
<dbReference type="PANTHER" id="PTHR46239:SF1">
    <property type="entry name" value="DNA REPAIR PROTEIN RAD51 HOMOLOG 3"/>
    <property type="match status" value="1"/>
</dbReference>
<feature type="domain" description="RecA family profile 1" evidence="7">
    <location>
        <begin position="14"/>
        <end position="170"/>
    </location>
</feature>
<keyword evidence="9" id="KW-1185">Reference proteome</keyword>
<reference evidence="8 9" key="1">
    <citation type="submission" date="2016-01" db="EMBL/GenBank/DDBJ databases">
        <title>Genome sequence of the yeast Holleya sinecauda.</title>
        <authorList>
            <person name="Dietrich F.S."/>
        </authorList>
    </citation>
    <scope>NUCLEOTIDE SEQUENCE [LARGE SCALE GENOMIC DNA]</scope>
    <source>
        <strain evidence="8 9">ATCC 58844</strain>
    </source>
</reference>
<dbReference type="Proteomes" id="UP000243052">
    <property type="component" value="Chromosome vii"/>
</dbReference>
<dbReference type="RefSeq" id="XP_017989218.1">
    <property type="nucleotide sequence ID" value="XM_018133619.1"/>
</dbReference>
<keyword evidence="4" id="KW-0067">ATP-binding</keyword>
<dbReference type="InterPro" id="IPR020588">
    <property type="entry name" value="RecA_ATP-bd"/>
</dbReference>
<evidence type="ECO:0000313" key="8">
    <source>
        <dbReference type="EMBL" id="AMD22222.1"/>
    </source>
</evidence>
<keyword evidence="2" id="KW-0547">Nucleotide-binding</keyword>
<dbReference type="GO" id="GO:0007131">
    <property type="term" value="P:reciprocal meiotic recombination"/>
    <property type="evidence" value="ECO:0007669"/>
    <property type="project" value="TreeGrafter"/>
</dbReference>
<sequence>MSLGITLSQLVQESSEPLATGIPMLDEAICGGLQPRSIYEIFGPPGVGKTHLGLQIIRNNSDKRTLLIDTHKLTPLYLLDSLSTLHTVRIRKFTQLVYFFQVLSQPYDLIIIEGLSQLLIDYLHASMKYKSRNVDASLHAFKNRSLILLMSQLTKYANQHNSCIVMLNDSMNTAYQDYSDVPLISFDGSENSSFLLKSEPKQNVQKLKSALVANASVGGKDSRWEVFIRLRIGLFWDWERDLSTKGSSLKVPRKTRIAIFIPLSTNSSSSGSVQVPEVVRLPNEPNEWVNTAINNMRRKSATEEESYIRDGIKDLEERQSEHVKKFPLSDYDIDQQQTKRPRLSAYSETNLDGEVLVVYDSEG</sequence>
<comment type="subcellular location">
    <subcellularLocation>
        <location evidence="1">Nucleus</location>
    </subcellularLocation>
</comment>
<dbReference type="GO" id="GO:0033065">
    <property type="term" value="C:Rad51C-XRCC3 complex"/>
    <property type="evidence" value="ECO:0007669"/>
    <property type="project" value="TreeGrafter"/>
</dbReference>
<dbReference type="Gene3D" id="3.40.50.300">
    <property type="entry name" value="P-loop containing nucleotide triphosphate hydrolases"/>
    <property type="match status" value="1"/>
</dbReference>
<protein>
    <submittedName>
        <fullName evidence="8">HGL118Wp</fullName>
    </submittedName>
</protein>
<keyword evidence="3" id="KW-0227">DNA damage</keyword>
<dbReference type="PANTHER" id="PTHR46239">
    <property type="entry name" value="DNA REPAIR PROTEIN RAD51 HOMOLOG 3 RAD51C"/>
    <property type="match status" value="1"/>
</dbReference>
<dbReference type="GO" id="GO:0005657">
    <property type="term" value="C:replication fork"/>
    <property type="evidence" value="ECO:0007669"/>
    <property type="project" value="TreeGrafter"/>
</dbReference>
<dbReference type="PROSITE" id="PS50162">
    <property type="entry name" value="RECA_2"/>
    <property type="match status" value="1"/>
</dbReference>
<dbReference type="SUPFAM" id="SSF52540">
    <property type="entry name" value="P-loop containing nucleoside triphosphate hydrolases"/>
    <property type="match status" value="1"/>
</dbReference>
<gene>
    <name evidence="8" type="ORF">AW171_hschr74246</name>
</gene>
<dbReference type="InterPro" id="IPR014774">
    <property type="entry name" value="KaiC-like_dom"/>
</dbReference>
<dbReference type="InterPro" id="IPR052093">
    <property type="entry name" value="HR_Repair_Mediator"/>
</dbReference>
<evidence type="ECO:0000256" key="3">
    <source>
        <dbReference type="ARBA" id="ARBA00022763"/>
    </source>
</evidence>
<dbReference type="GO" id="GO:0005524">
    <property type="term" value="F:ATP binding"/>
    <property type="evidence" value="ECO:0007669"/>
    <property type="project" value="UniProtKB-KW"/>
</dbReference>
<dbReference type="OrthoDB" id="5957327at2759"/>
<proteinExistence type="predicted"/>
<evidence type="ECO:0000313" key="9">
    <source>
        <dbReference type="Proteomes" id="UP000243052"/>
    </source>
</evidence>
<evidence type="ECO:0000256" key="1">
    <source>
        <dbReference type="ARBA" id="ARBA00004123"/>
    </source>
</evidence>
<dbReference type="GO" id="GO:0000707">
    <property type="term" value="P:meiotic DNA recombinase assembly"/>
    <property type="evidence" value="ECO:0007669"/>
    <property type="project" value="TreeGrafter"/>
</dbReference>
<dbReference type="GO" id="GO:0008821">
    <property type="term" value="F:crossover junction DNA endonuclease activity"/>
    <property type="evidence" value="ECO:0007669"/>
    <property type="project" value="TreeGrafter"/>
</dbReference>
<dbReference type="STRING" id="45286.A0A0X8HVD4"/>
<dbReference type="EMBL" id="CP014247">
    <property type="protein sequence ID" value="AMD22222.1"/>
    <property type="molecule type" value="Genomic_DNA"/>
</dbReference>
<dbReference type="Pfam" id="PF06745">
    <property type="entry name" value="ATPase"/>
    <property type="match status" value="1"/>
</dbReference>